<protein>
    <submittedName>
        <fullName evidence="2">Caspase domain-containing protein</fullName>
    </submittedName>
</protein>
<dbReference type="Pfam" id="PF00656">
    <property type="entry name" value="Peptidase_C14"/>
    <property type="match status" value="1"/>
</dbReference>
<reference evidence="3" key="1">
    <citation type="submission" date="2016-11" db="EMBL/GenBank/DDBJ databases">
        <authorList>
            <person name="Varghese N."/>
            <person name="Submissions S."/>
        </authorList>
    </citation>
    <scope>NUCLEOTIDE SEQUENCE [LARGE SCALE GENOMIC DNA]</scope>
    <source>
        <strain evidence="3">DSM 2635</strain>
    </source>
</reference>
<feature type="domain" description="Peptidase C14 caspase" evidence="1">
    <location>
        <begin position="1"/>
        <end position="181"/>
    </location>
</feature>
<dbReference type="AlphaFoldDB" id="A0A1M5SX20"/>
<dbReference type="EMBL" id="FQWX01000048">
    <property type="protein sequence ID" value="SHH43069.1"/>
    <property type="molecule type" value="Genomic_DNA"/>
</dbReference>
<dbReference type="InterPro" id="IPR011600">
    <property type="entry name" value="Pept_C14_caspase"/>
</dbReference>
<evidence type="ECO:0000313" key="2">
    <source>
        <dbReference type="EMBL" id="SHH43069.1"/>
    </source>
</evidence>
<dbReference type="PANTHER" id="PTHR22576">
    <property type="entry name" value="MUCOSA ASSOCIATED LYMPHOID TISSUE LYMPHOMA TRANSLOCATION PROTEIN 1/PARACASPASE"/>
    <property type="match status" value="1"/>
</dbReference>
<dbReference type="RefSeq" id="WP_073127583.1">
    <property type="nucleotide sequence ID" value="NZ_BAABCH010000072.1"/>
</dbReference>
<dbReference type="SUPFAM" id="SSF52129">
    <property type="entry name" value="Caspase-like"/>
    <property type="match status" value="1"/>
</dbReference>
<dbReference type="GO" id="GO:0006508">
    <property type="term" value="P:proteolysis"/>
    <property type="evidence" value="ECO:0007669"/>
    <property type="project" value="InterPro"/>
</dbReference>
<accession>A0A1M5SX20</accession>
<sequence length="322" mass="35655">MRKALVVGINDYQDAPLYGCINDADKFSNIIERNGDGSPNFDIRLANDVRTKSELKGLISELFSGDSDTALFYFSGHGYLDEVGGYIVTPDYQPHDFGVSMDEILTIANKSKVKNKIIILDCCHSGALGTPKVSGDKAAHIGEGVSILTSSKDDEPSMENCGQGVFTSLLLDALSGGAADLRGHITPGSVYAYIDQALGSWDQRPVFKTNITRFTSLRTVEPAISIQTLRKIIDYFPTPTEEYKLDPSYEYTNAEVVEHKVVEPYTDPNNVSVFKDLQKLESIGLVIPLGEEHMYYAAMNSKSCRLTALGYHYWRLVKEKRI</sequence>
<dbReference type="PANTHER" id="PTHR22576:SF37">
    <property type="entry name" value="MUCOSA-ASSOCIATED LYMPHOID TISSUE LYMPHOMA TRANSLOCATION PROTEIN 1"/>
    <property type="match status" value="1"/>
</dbReference>
<dbReference type="Gene3D" id="3.40.50.1460">
    <property type="match status" value="1"/>
</dbReference>
<dbReference type="OrthoDB" id="9812126at2"/>
<dbReference type="InterPro" id="IPR029030">
    <property type="entry name" value="Caspase-like_dom_sf"/>
</dbReference>
<dbReference type="Proteomes" id="UP000243255">
    <property type="component" value="Unassembled WGS sequence"/>
</dbReference>
<gene>
    <name evidence="2" type="ORF">SAMN04488530_14810</name>
</gene>
<name>A0A1M5SX20_9FIRM</name>
<dbReference type="GO" id="GO:0004197">
    <property type="term" value="F:cysteine-type endopeptidase activity"/>
    <property type="evidence" value="ECO:0007669"/>
    <property type="project" value="InterPro"/>
</dbReference>
<organism evidence="2 3">
    <name type="scientific">Asaccharospora irregularis DSM 2635</name>
    <dbReference type="NCBI Taxonomy" id="1121321"/>
    <lineage>
        <taxon>Bacteria</taxon>
        <taxon>Bacillati</taxon>
        <taxon>Bacillota</taxon>
        <taxon>Clostridia</taxon>
        <taxon>Peptostreptococcales</taxon>
        <taxon>Peptostreptococcaceae</taxon>
        <taxon>Asaccharospora</taxon>
    </lineage>
</organism>
<keyword evidence="3" id="KW-1185">Reference proteome</keyword>
<evidence type="ECO:0000313" key="3">
    <source>
        <dbReference type="Proteomes" id="UP000243255"/>
    </source>
</evidence>
<proteinExistence type="predicted"/>
<dbReference type="InterPro" id="IPR052039">
    <property type="entry name" value="Caspase-related_regulators"/>
</dbReference>
<evidence type="ECO:0000259" key="1">
    <source>
        <dbReference type="Pfam" id="PF00656"/>
    </source>
</evidence>
<dbReference type="STRING" id="1121321.SAMN04488530_14810"/>